<dbReference type="Pfam" id="PF04525">
    <property type="entry name" value="LOR"/>
    <property type="match status" value="1"/>
</dbReference>
<evidence type="ECO:0000256" key="1">
    <source>
        <dbReference type="ARBA" id="ARBA00005437"/>
    </source>
</evidence>
<geneLocation type="plasmid" evidence="2">
    <name>pBC453</name>
</geneLocation>
<dbReference type="EMBL" id="AP018360">
    <property type="protein sequence ID" value="BBA45341.1"/>
    <property type="molecule type" value="Genomic_DNA"/>
</dbReference>
<dbReference type="AlphaFoldDB" id="A0A250LPI2"/>
<dbReference type="InterPro" id="IPR038595">
    <property type="entry name" value="LOR_sf"/>
</dbReference>
<dbReference type="Proteomes" id="UP001220209">
    <property type="component" value="Plasmid unnamed1"/>
</dbReference>
<accession>A0A250LPI2</accession>
<evidence type="ECO:0000313" key="4">
    <source>
        <dbReference type="Proteomes" id="UP001220209"/>
    </source>
</evidence>
<dbReference type="RefSeq" id="WP_046543696.1">
    <property type="nucleotide sequence ID" value="NZ_AP018360.1"/>
</dbReference>
<gene>
    <name evidence="2" type="ORF">BCCH1_78520</name>
    <name evidence="3" type="ORF">LXE91_39425</name>
</gene>
<dbReference type="InterPro" id="IPR007612">
    <property type="entry name" value="LOR"/>
</dbReference>
<proteinExistence type="inferred from homology"/>
<dbReference type="EMBL" id="CP090643">
    <property type="protein sequence ID" value="WFN23609.1"/>
    <property type="molecule type" value="Genomic_DNA"/>
</dbReference>
<reference evidence="2" key="2">
    <citation type="journal article" date="2017" name="Genome Announc.">
        <title>High-Quality Draft Genome Sequence of Burkholderia contaminans CH-1, a Gram-Negative Bacterium That Metabolizes 2-Azahypoxanthine, a Plant Growth-Regulating Compound.</title>
        <authorList>
            <person name="Choi J.-H."/>
            <person name="Sugiura H."/>
            <person name="Moriuchi R."/>
            <person name="Kawagishi H."/>
            <person name="Dohra H."/>
        </authorList>
    </citation>
    <scope>NUCLEOTIDE SEQUENCE</scope>
    <source>
        <strain evidence="2">CH-1</strain>
        <plasmid evidence="2">pBC453</plasmid>
    </source>
</reference>
<dbReference type="OrthoDB" id="4863874at2"/>
<name>A0A250LPI2_9BURK</name>
<sequence>MEQSSKRVLSVANKLLSVRGAIDITDREGRLAYRGKGQFAAFSPTWRVFKGDEQVGTIRRRLLSWAPTWDIKGELGTFQIKRKLLSFTRQYYAVGGPGDGSTVTGNLWDFKFHVSRRGATLAKARGRLITMRDRHDVEIHGGPELFVVFTMLVLQMDRRDERRKEKLDRE</sequence>
<dbReference type="SUPFAM" id="SSF54518">
    <property type="entry name" value="Tubby C-terminal domain-like"/>
    <property type="match status" value="1"/>
</dbReference>
<dbReference type="InterPro" id="IPR025659">
    <property type="entry name" value="Tubby-like_C"/>
</dbReference>
<organism evidence="2">
    <name type="scientific">Burkholderia contaminans</name>
    <dbReference type="NCBI Taxonomy" id="488447"/>
    <lineage>
        <taxon>Bacteria</taxon>
        <taxon>Pseudomonadati</taxon>
        <taxon>Pseudomonadota</taxon>
        <taxon>Betaproteobacteria</taxon>
        <taxon>Burkholderiales</taxon>
        <taxon>Burkholderiaceae</taxon>
        <taxon>Burkholderia</taxon>
        <taxon>Burkholderia cepacia complex</taxon>
    </lineage>
</organism>
<dbReference type="Gene3D" id="2.40.160.200">
    <property type="entry name" value="LURP1-related"/>
    <property type="match status" value="1"/>
</dbReference>
<reference evidence="3 4" key="3">
    <citation type="submission" date="2021-12" db="EMBL/GenBank/DDBJ databases">
        <title>Genomic and phenotypic characterization of three Burkholderia contaminans isolates recovered from different sources.</title>
        <authorList>
            <person name="Lopez De Volder A."/>
            <person name="Fan Y."/>
            <person name="Nunvar J."/>
            <person name="Herrera T."/>
            <person name="Timp W."/>
            <person name="Degrossi J."/>
        </authorList>
    </citation>
    <scope>NUCLEOTIDE SEQUENCE [LARGE SCALE GENOMIC DNA]</scope>
    <source>
        <strain evidence="3 4">LMG 23361</strain>
        <plasmid evidence="3 4">unnamed1</plasmid>
    </source>
</reference>
<geneLocation type="plasmid" evidence="3 4">
    <name>unnamed1</name>
</geneLocation>
<keyword evidence="2" id="KW-0614">Plasmid</keyword>
<evidence type="ECO:0000313" key="2">
    <source>
        <dbReference type="EMBL" id="BBA45341.1"/>
    </source>
</evidence>
<reference evidence="2" key="1">
    <citation type="journal article" date="2016" name="Biosci. Biotechnol. Biochem.">
        <title>Bioconversion of AHX to AOH by resting cells of Burkholderia contaminans CH-1.</title>
        <authorList>
            <person name="Choi J.H."/>
            <person name="Kikuchi A."/>
            <person name="Pumkaeo P."/>
            <person name="Hirai H."/>
            <person name="Tokuyama S."/>
            <person name="Kawagishi H."/>
        </authorList>
    </citation>
    <scope>NUCLEOTIDE SEQUENCE</scope>
    <source>
        <strain evidence="2">CH-1</strain>
        <plasmid evidence="2">pBC453</plasmid>
    </source>
</reference>
<protein>
    <submittedName>
        <fullName evidence="2">Uncharacterized protein</fullName>
    </submittedName>
</protein>
<evidence type="ECO:0000313" key="3">
    <source>
        <dbReference type="EMBL" id="WFN23609.1"/>
    </source>
</evidence>
<comment type="similarity">
    <text evidence="1">Belongs to the LOR family.</text>
</comment>